<evidence type="ECO:0000313" key="3">
    <source>
        <dbReference type="EMBL" id="ELR13676.1"/>
    </source>
</evidence>
<keyword evidence="3" id="KW-0396">Initiation factor</keyword>
<keyword evidence="4" id="KW-1185">Reference proteome</keyword>
<dbReference type="Pfam" id="PF05327">
    <property type="entry name" value="RRN3"/>
    <property type="match status" value="2"/>
</dbReference>
<dbReference type="OrthoDB" id="16705at2759"/>
<dbReference type="PANTHER" id="PTHR12790">
    <property type="entry name" value="TRANSCRIPTION INITIATION FACTOR IA RRN3"/>
    <property type="match status" value="1"/>
</dbReference>
<sequence>MCPGLRSTEKIDRPLTIPLVWLQALTQSASLIKTPNCEALLNVLHAFDWAADKEIVSAYANLLLNLISSDVCHLAPTFQSIARNFLPRRSHNSLAMAQPNLRTTTTHHFARSPIHVFVRRLGNTNASKQGEKYDLLATEQIAKHLHQTIALILDLVPSSTSVLLDILEHNFPHKRLDVETHRCYLSNILQVASYCEALKSSILALAIKNILQIDMFFMLMQLFDTFILKTHKSKYVQFLLFYVCAMDINYTHAFVRYLLEKVMDVSNHPLTRSTCAAYLGSFLARSTLVPTQLVQEPLQIMSRWALQYGTQNRDTMPDAEVHGLFYSVCQAVFYVVCFKYQQLALRTPEGAAFLDSLELDAIIQSRLNPLRLCASTVVTEFLKVAADLCGLLPSARAVLERNKRVVLATKSVFGNANQLDSFFPFDPYLLRHSSKHISAIYQTWSPIPENPATATTAPPTTTTASTASTIARPSSSAAAPPSPAMRVPLTFLSSLPGSSSPNLGDGYGSSNETPPGTPNFLMRRGSIGGEELAASFTGSPGGFSSMLSMTPESVSNDVDFSWKYSWGGK</sequence>
<dbReference type="VEuPathDB" id="AmoebaDB:ACA1_332190"/>
<dbReference type="GO" id="GO:0001181">
    <property type="term" value="F:RNA polymerase I general transcription initiation factor activity"/>
    <property type="evidence" value="ECO:0007669"/>
    <property type="project" value="InterPro"/>
</dbReference>
<reference evidence="3 4" key="1">
    <citation type="journal article" date="2013" name="Genome Biol.">
        <title>Genome of Acanthamoeba castellanii highlights extensive lateral gene transfer and early evolution of tyrosine kinase signaling.</title>
        <authorList>
            <person name="Clarke M."/>
            <person name="Lohan A.J."/>
            <person name="Liu B."/>
            <person name="Lagkouvardos I."/>
            <person name="Roy S."/>
            <person name="Zafar N."/>
            <person name="Bertelli C."/>
            <person name="Schilde C."/>
            <person name="Kianianmomeni A."/>
            <person name="Burglin T.R."/>
            <person name="Frech C."/>
            <person name="Turcotte B."/>
            <person name="Kopec K.O."/>
            <person name="Synnott J.M."/>
            <person name="Choo C."/>
            <person name="Paponov I."/>
            <person name="Finkler A."/>
            <person name="Soon Heng Tan C."/>
            <person name="Hutchins A.P."/>
            <person name="Weinmeier T."/>
            <person name="Rattei T."/>
            <person name="Chu J.S."/>
            <person name="Gimenez G."/>
            <person name="Irimia M."/>
            <person name="Rigden D.J."/>
            <person name="Fitzpatrick D.A."/>
            <person name="Lorenzo-Morales J."/>
            <person name="Bateman A."/>
            <person name="Chiu C.H."/>
            <person name="Tang P."/>
            <person name="Hegemann P."/>
            <person name="Fromm H."/>
            <person name="Raoult D."/>
            <person name="Greub G."/>
            <person name="Miranda-Saavedra D."/>
            <person name="Chen N."/>
            <person name="Nash P."/>
            <person name="Ginger M.L."/>
            <person name="Horn M."/>
            <person name="Schaap P."/>
            <person name="Caler L."/>
            <person name="Loftus B."/>
        </authorList>
    </citation>
    <scope>NUCLEOTIDE SEQUENCE [LARGE SCALE GENOMIC DNA]</scope>
    <source>
        <strain evidence="3 4">Neff</strain>
    </source>
</reference>
<dbReference type="InterPro" id="IPR007991">
    <property type="entry name" value="RNA_pol_I_trans_ini_fac_RRN3"/>
</dbReference>
<dbReference type="GO" id="GO:0006361">
    <property type="term" value="P:transcription initiation at RNA polymerase I promoter"/>
    <property type="evidence" value="ECO:0007669"/>
    <property type="project" value="InterPro"/>
</dbReference>
<evidence type="ECO:0000256" key="1">
    <source>
        <dbReference type="ARBA" id="ARBA00010098"/>
    </source>
</evidence>
<comment type="similarity">
    <text evidence="1">Belongs to the RRN3 family.</text>
</comment>
<dbReference type="GO" id="GO:0005634">
    <property type="term" value="C:nucleus"/>
    <property type="evidence" value="ECO:0007669"/>
    <property type="project" value="TreeGrafter"/>
</dbReference>
<dbReference type="EMBL" id="KB008086">
    <property type="protein sequence ID" value="ELR13676.1"/>
    <property type="molecule type" value="Genomic_DNA"/>
</dbReference>
<gene>
    <name evidence="3" type="ORF">ACA1_332190</name>
</gene>
<feature type="region of interest" description="Disordered" evidence="2">
    <location>
        <begin position="450"/>
        <end position="483"/>
    </location>
</feature>
<feature type="region of interest" description="Disordered" evidence="2">
    <location>
        <begin position="500"/>
        <end position="524"/>
    </location>
</feature>
<name>L8GN86_ACACF</name>
<dbReference type="PANTHER" id="PTHR12790:SF0">
    <property type="entry name" value="RNA POLYMERASE I-SPECIFIC TRANSCRIPTION INITIATION FACTOR RRN3-RELATED"/>
    <property type="match status" value="1"/>
</dbReference>
<keyword evidence="3" id="KW-0648">Protein biosynthesis</keyword>
<dbReference type="AlphaFoldDB" id="L8GN86"/>
<dbReference type="GO" id="GO:0003743">
    <property type="term" value="F:translation initiation factor activity"/>
    <property type="evidence" value="ECO:0007669"/>
    <property type="project" value="UniProtKB-KW"/>
</dbReference>
<dbReference type="GO" id="GO:0001042">
    <property type="term" value="F:RNA polymerase I core binding"/>
    <property type="evidence" value="ECO:0007669"/>
    <property type="project" value="TreeGrafter"/>
</dbReference>
<dbReference type="STRING" id="1257118.L8GN86"/>
<dbReference type="Proteomes" id="UP000011083">
    <property type="component" value="Unassembled WGS sequence"/>
</dbReference>
<feature type="compositionally biased region" description="Low complexity" evidence="2">
    <location>
        <begin position="451"/>
        <end position="479"/>
    </location>
</feature>
<organism evidence="3 4">
    <name type="scientific">Acanthamoeba castellanii (strain ATCC 30010 / Neff)</name>
    <dbReference type="NCBI Taxonomy" id="1257118"/>
    <lineage>
        <taxon>Eukaryota</taxon>
        <taxon>Amoebozoa</taxon>
        <taxon>Discosea</taxon>
        <taxon>Longamoebia</taxon>
        <taxon>Centramoebida</taxon>
        <taxon>Acanthamoebidae</taxon>
        <taxon>Acanthamoeba</taxon>
    </lineage>
</organism>
<dbReference type="GeneID" id="14914234"/>
<dbReference type="KEGG" id="acan:ACA1_332190"/>
<proteinExistence type="inferred from homology"/>
<protein>
    <submittedName>
        <fullName evidence="3">RNA polymerase I specific transcription initiation factor RRN3 protein</fullName>
    </submittedName>
</protein>
<evidence type="ECO:0000313" key="4">
    <source>
        <dbReference type="Proteomes" id="UP000011083"/>
    </source>
</evidence>
<dbReference type="RefSeq" id="XP_004335689.1">
    <property type="nucleotide sequence ID" value="XM_004335641.1"/>
</dbReference>
<evidence type="ECO:0000256" key="2">
    <source>
        <dbReference type="SAM" id="MobiDB-lite"/>
    </source>
</evidence>
<accession>L8GN86</accession>